<dbReference type="SUPFAM" id="SSF161098">
    <property type="entry name" value="MetI-like"/>
    <property type="match status" value="1"/>
</dbReference>
<evidence type="ECO:0000256" key="3">
    <source>
        <dbReference type="ARBA" id="ARBA00022475"/>
    </source>
</evidence>
<evidence type="ECO:0000313" key="9">
    <source>
        <dbReference type="EMBL" id="GAA2096266.1"/>
    </source>
</evidence>
<dbReference type="InterPro" id="IPR035906">
    <property type="entry name" value="MetI-like_sf"/>
</dbReference>
<feature type="transmembrane region" description="Helical" evidence="7">
    <location>
        <begin position="65"/>
        <end position="83"/>
    </location>
</feature>
<comment type="similarity">
    <text evidence="7">Belongs to the binding-protein-dependent transport system permease family.</text>
</comment>
<feature type="transmembrane region" description="Helical" evidence="7">
    <location>
        <begin position="156"/>
        <end position="181"/>
    </location>
</feature>
<evidence type="ECO:0000256" key="5">
    <source>
        <dbReference type="ARBA" id="ARBA00022989"/>
    </source>
</evidence>
<dbReference type="InterPro" id="IPR000515">
    <property type="entry name" value="MetI-like"/>
</dbReference>
<dbReference type="Proteomes" id="UP001500984">
    <property type="component" value="Unassembled WGS sequence"/>
</dbReference>
<gene>
    <name evidence="9" type="ORF">GCM10009823_16280</name>
</gene>
<comment type="caution">
    <text evidence="9">The sequence shown here is derived from an EMBL/GenBank/DDBJ whole genome shotgun (WGS) entry which is preliminary data.</text>
</comment>
<feature type="transmembrane region" description="Helical" evidence="7">
    <location>
        <begin position="113"/>
        <end position="136"/>
    </location>
</feature>
<dbReference type="CDD" id="cd06261">
    <property type="entry name" value="TM_PBP2"/>
    <property type="match status" value="1"/>
</dbReference>
<feature type="transmembrane region" description="Helical" evidence="7">
    <location>
        <begin position="261"/>
        <end position="284"/>
    </location>
</feature>
<feature type="transmembrane region" description="Helical" evidence="7">
    <location>
        <begin position="89"/>
        <end position="106"/>
    </location>
</feature>
<accession>A0ABN2WQU2</accession>
<keyword evidence="4 7" id="KW-0812">Transmembrane</keyword>
<evidence type="ECO:0000256" key="7">
    <source>
        <dbReference type="RuleBase" id="RU363032"/>
    </source>
</evidence>
<protein>
    <submittedName>
        <fullName evidence="9">Proline/glycine betaine ABC transporter permease</fullName>
    </submittedName>
</protein>
<dbReference type="RefSeq" id="WP_291795904.1">
    <property type="nucleotide sequence ID" value="NZ_BAAAPZ010000006.1"/>
</dbReference>
<keyword evidence="3" id="KW-1003">Cell membrane</keyword>
<name>A0ABN2WQU2_9MICO</name>
<dbReference type="Pfam" id="PF00528">
    <property type="entry name" value="BPD_transp_1"/>
    <property type="match status" value="1"/>
</dbReference>
<keyword evidence="10" id="KW-1185">Reference proteome</keyword>
<evidence type="ECO:0000256" key="2">
    <source>
        <dbReference type="ARBA" id="ARBA00022448"/>
    </source>
</evidence>
<reference evidence="9 10" key="1">
    <citation type="journal article" date="2019" name="Int. J. Syst. Evol. Microbiol.">
        <title>The Global Catalogue of Microorganisms (GCM) 10K type strain sequencing project: providing services to taxonomists for standard genome sequencing and annotation.</title>
        <authorList>
            <consortium name="The Broad Institute Genomics Platform"/>
            <consortium name="The Broad Institute Genome Sequencing Center for Infectious Disease"/>
            <person name="Wu L."/>
            <person name="Ma J."/>
        </authorList>
    </citation>
    <scope>NUCLEOTIDE SEQUENCE [LARGE SCALE GENOMIC DNA]</scope>
    <source>
        <strain evidence="9 10">JCM 15900</strain>
    </source>
</reference>
<comment type="subcellular location">
    <subcellularLocation>
        <location evidence="7">Cell membrane</location>
        <topology evidence="7">Multi-pass membrane protein</topology>
    </subcellularLocation>
    <subcellularLocation>
        <location evidence="1">Membrane</location>
        <topology evidence="1">Multi-pass membrane protein</topology>
    </subcellularLocation>
</comment>
<dbReference type="EMBL" id="BAAAPZ010000006">
    <property type="protein sequence ID" value="GAA2096266.1"/>
    <property type="molecule type" value="Genomic_DNA"/>
</dbReference>
<keyword evidence="6 7" id="KW-0472">Membrane</keyword>
<dbReference type="PROSITE" id="PS50928">
    <property type="entry name" value="ABC_TM1"/>
    <property type="match status" value="1"/>
</dbReference>
<keyword evidence="5 7" id="KW-1133">Transmembrane helix</keyword>
<proteinExistence type="inferred from homology"/>
<evidence type="ECO:0000313" key="10">
    <source>
        <dbReference type="Proteomes" id="UP001500984"/>
    </source>
</evidence>
<keyword evidence="2 7" id="KW-0813">Transport</keyword>
<dbReference type="Gene3D" id="1.10.3720.10">
    <property type="entry name" value="MetI-like"/>
    <property type="match status" value="1"/>
</dbReference>
<feature type="domain" description="ABC transmembrane type-1" evidence="8">
    <location>
        <begin position="109"/>
        <end position="288"/>
    </location>
</feature>
<dbReference type="PANTHER" id="PTHR47737">
    <property type="entry name" value="GLYCINE BETAINE/PROLINE BETAINE TRANSPORT SYSTEM PERMEASE PROTEIN PROW"/>
    <property type="match status" value="1"/>
</dbReference>
<evidence type="ECO:0000256" key="4">
    <source>
        <dbReference type="ARBA" id="ARBA00022692"/>
    </source>
</evidence>
<evidence type="ECO:0000259" key="8">
    <source>
        <dbReference type="PROSITE" id="PS50928"/>
    </source>
</evidence>
<evidence type="ECO:0000256" key="6">
    <source>
        <dbReference type="ARBA" id="ARBA00023136"/>
    </source>
</evidence>
<organism evidence="9 10">
    <name type="scientific">Brevibacterium salitolerans</name>
    <dbReference type="NCBI Taxonomy" id="1403566"/>
    <lineage>
        <taxon>Bacteria</taxon>
        <taxon>Bacillati</taxon>
        <taxon>Actinomycetota</taxon>
        <taxon>Actinomycetes</taxon>
        <taxon>Micrococcales</taxon>
        <taxon>Brevibacteriaceae</taxon>
        <taxon>Brevibacterium</taxon>
    </lineage>
</organism>
<feature type="transmembrane region" description="Helical" evidence="7">
    <location>
        <begin position="20"/>
        <end position="53"/>
    </location>
</feature>
<evidence type="ECO:0000256" key="1">
    <source>
        <dbReference type="ARBA" id="ARBA00004141"/>
    </source>
</evidence>
<feature type="transmembrane region" description="Helical" evidence="7">
    <location>
        <begin position="227"/>
        <end position="249"/>
    </location>
</feature>
<sequence length="305" mass="32448">MWFLFPRIPLGQWADSFISWIQSVFGWLLDGISVVLQETYEFLFLILSFPGILVEKEMIADSSVMKALLTILMILLFAALAWLAASWKVAVYTVIGFYVIYALGQWENAMATLSMVVVAVVIALIIAIPVGIWAAKSPVVSMIVKPVLDLMQAMPALAYLVPAIVMFSVGIVPGAIATIIFSLPPGVRLTELGIRQVDRETVEAGQAFGASPGHILRKIQLPLAMPTIMAGINQVIMLALSMVVLAGMAGSGGLGGEVVGAISRLNVGVGIESGLAVVLLAVYLDRVTGGLGNKTPLERAKRASA</sequence>
<dbReference type="PANTHER" id="PTHR47737:SF1">
    <property type="entry name" value="GLYCINE BETAINE_PROLINE BETAINE TRANSPORT SYSTEM PERMEASE PROTEIN PROW"/>
    <property type="match status" value="1"/>
</dbReference>